<reference evidence="1" key="1">
    <citation type="submission" date="2023-06" db="EMBL/GenBank/DDBJ databases">
        <authorList>
            <consortium name="Lawrence Berkeley National Laboratory"/>
            <person name="Ahrendt S."/>
            <person name="Sahu N."/>
            <person name="Indic B."/>
            <person name="Wong-Bajracharya J."/>
            <person name="Merenyi Z."/>
            <person name="Ke H.-M."/>
            <person name="Monk M."/>
            <person name="Kocsube S."/>
            <person name="Drula E."/>
            <person name="Lipzen A."/>
            <person name="Balint B."/>
            <person name="Henrissat B."/>
            <person name="Andreopoulos B."/>
            <person name="Martin F.M."/>
            <person name="Harder C.B."/>
            <person name="Rigling D."/>
            <person name="Ford K.L."/>
            <person name="Foster G.D."/>
            <person name="Pangilinan J."/>
            <person name="Papanicolaou A."/>
            <person name="Barry K."/>
            <person name="LaButti K."/>
            <person name="Viragh M."/>
            <person name="Koriabine M."/>
            <person name="Yan M."/>
            <person name="Riley R."/>
            <person name="Champramary S."/>
            <person name="Plett K.L."/>
            <person name="Tsai I.J."/>
            <person name="Slot J."/>
            <person name="Sipos G."/>
            <person name="Plett J."/>
            <person name="Nagy L.G."/>
            <person name="Grigoriev I.V."/>
        </authorList>
    </citation>
    <scope>NUCLEOTIDE SEQUENCE</scope>
    <source>
        <strain evidence="1">FPL87.14</strain>
    </source>
</reference>
<accession>A0AA39IYQ6</accession>
<protein>
    <submittedName>
        <fullName evidence="1">Uncharacterized protein</fullName>
    </submittedName>
</protein>
<dbReference type="EMBL" id="JAUEPT010000087">
    <property type="protein sequence ID" value="KAK0432952.1"/>
    <property type="molecule type" value="Genomic_DNA"/>
</dbReference>
<comment type="caution">
    <text evidence="1">The sequence shown here is derived from an EMBL/GenBank/DDBJ whole genome shotgun (WGS) entry which is preliminary data.</text>
</comment>
<evidence type="ECO:0000313" key="2">
    <source>
        <dbReference type="Proteomes" id="UP001175226"/>
    </source>
</evidence>
<gene>
    <name evidence="1" type="ORF">EV421DRAFT_1741944</name>
</gene>
<dbReference type="AlphaFoldDB" id="A0AA39IYQ6"/>
<keyword evidence="2" id="KW-1185">Reference proteome</keyword>
<organism evidence="1 2">
    <name type="scientific">Armillaria borealis</name>
    <dbReference type="NCBI Taxonomy" id="47425"/>
    <lineage>
        <taxon>Eukaryota</taxon>
        <taxon>Fungi</taxon>
        <taxon>Dikarya</taxon>
        <taxon>Basidiomycota</taxon>
        <taxon>Agaricomycotina</taxon>
        <taxon>Agaricomycetes</taxon>
        <taxon>Agaricomycetidae</taxon>
        <taxon>Agaricales</taxon>
        <taxon>Marasmiineae</taxon>
        <taxon>Physalacriaceae</taxon>
        <taxon>Armillaria</taxon>
    </lineage>
</organism>
<dbReference type="Proteomes" id="UP001175226">
    <property type="component" value="Unassembled WGS sequence"/>
</dbReference>
<sequence>MNSKINDPDHFLSPSMPILQVQPSASYPTPPWSVLPPSAISLVNISILAWQPTAIAGSSTWTSYSEASNVPSPLARNLYHALLFKDVETPSTWCASSKKNKQWGRKVMWRNDNESSLPMKKVSNAEILNNPEFLNQIIERSIEKLATRTHIYIAVGTEKVKKDIAPLYKFNFNFATAFFRLQHITPPPDALHLCPYKTCLAALPINDFPEHYDMEHSQWSYLACHKGSCLSFYQPHDSNRKHGSLCCRQIVCVHEKDHVFLTQENDIPQILENHLKLYSIECPHCPAMLKQMETMMAT</sequence>
<name>A0AA39IYQ6_9AGAR</name>
<proteinExistence type="predicted"/>
<evidence type="ECO:0000313" key="1">
    <source>
        <dbReference type="EMBL" id="KAK0432952.1"/>
    </source>
</evidence>